<evidence type="ECO:0000256" key="7">
    <source>
        <dbReference type="ARBA" id="ARBA00023136"/>
    </source>
</evidence>
<dbReference type="NCBIfam" id="TIGR04178">
    <property type="entry name" value="exo_archaeo"/>
    <property type="match status" value="1"/>
</dbReference>
<evidence type="ECO:0000256" key="3">
    <source>
        <dbReference type="ARBA" id="ARBA00022670"/>
    </source>
</evidence>
<keyword evidence="7 8" id="KW-0472">Membrane</keyword>
<evidence type="ECO:0000256" key="2">
    <source>
        <dbReference type="ARBA" id="ARBA00022475"/>
    </source>
</evidence>
<feature type="transmembrane region" description="Helical" evidence="8">
    <location>
        <begin position="97"/>
        <end position="119"/>
    </location>
</feature>
<dbReference type="InterPro" id="IPR013426">
    <property type="entry name" value="EpsH-like"/>
</dbReference>
<accession>A0A518DJL3</accession>
<comment type="subcellular location">
    <subcellularLocation>
        <location evidence="1">Cell membrane</location>
        <topology evidence="1">Multi-pass membrane protein</topology>
    </subcellularLocation>
</comment>
<dbReference type="KEGG" id="pnd:Pla175_50990"/>
<dbReference type="Proteomes" id="UP000317429">
    <property type="component" value="Chromosome"/>
</dbReference>
<reference evidence="9 10" key="1">
    <citation type="submission" date="2019-02" db="EMBL/GenBank/DDBJ databases">
        <title>Deep-cultivation of Planctomycetes and their phenomic and genomic characterization uncovers novel biology.</title>
        <authorList>
            <person name="Wiegand S."/>
            <person name="Jogler M."/>
            <person name="Boedeker C."/>
            <person name="Pinto D."/>
            <person name="Vollmers J."/>
            <person name="Rivas-Marin E."/>
            <person name="Kohn T."/>
            <person name="Peeters S.H."/>
            <person name="Heuer A."/>
            <person name="Rast P."/>
            <person name="Oberbeckmann S."/>
            <person name="Bunk B."/>
            <person name="Jeske O."/>
            <person name="Meyerdierks A."/>
            <person name="Storesund J.E."/>
            <person name="Kallscheuer N."/>
            <person name="Luecker S."/>
            <person name="Lage O.M."/>
            <person name="Pohl T."/>
            <person name="Merkel B.J."/>
            <person name="Hornburger P."/>
            <person name="Mueller R.-W."/>
            <person name="Bruemmer F."/>
            <person name="Labrenz M."/>
            <person name="Spormann A.M."/>
            <person name="Op den Camp H."/>
            <person name="Overmann J."/>
            <person name="Amann R."/>
            <person name="Jetten M.S.M."/>
            <person name="Mascher T."/>
            <person name="Medema M.H."/>
            <person name="Devos D.P."/>
            <person name="Kaster A.-K."/>
            <person name="Ovreas L."/>
            <person name="Rohde M."/>
            <person name="Galperin M.Y."/>
            <person name="Jogler C."/>
        </authorList>
    </citation>
    <scope>NUCLEOTIDE SEQUENCE [LARGE SCALE GENOMIC DNA]</scope>
    <source>
        <strain evidence="9 10">Pla175</strain>
    </source>
</reference>
<feature type="transmembrane region" description="Helical" evidence="8">
    <location>
        <begin position="215"/>
        <end position="232"/>
    </location>
</feature>
<dbReference type="Pfam" id="PF09721">
    <property type="entry name" value="Exosortase_EpsH"/>
    <property type="match status" value="1"/>
</dbReference>
<feature type="transmembrane region" description="Helical" evidence="8">
    <location>
        <begin position="67"/>
        <end position="85"/>
    </location>
</feature>
<keyword evidence="4 8" id="KW-0812">Transmembrane</keyword>
<dbReference type="InterPro" id="IPR019127">
    <property type="entry name" value="Exosortase"/>
</dbReference>
<name>A0A518DJL3_9BACT</name>
<keyword evidence="3" id="KW-0645">Protease</keyword>
<dbReference type="NCBIfam" id="TIGR02602">
    <property type="entry name" value="8TM_EpsH"/>
    <property type="match status" value="1"/>
</dbReference>
<feature type="transmembrane region" description="Helical" evidence="8">
    <location>
        <begin position="244"/>
        <end position="268"/>
    </location>
</feature>
<evidence type="ECO:0000313" key="9">
    <source>
        <dbReference type="EMBL" id="QDU91669.1"/>
    </source>
</evidence>
<evidence type="ECO:0000256" key="4">
    <source>
        <dbReference type="ARBA" id="ARBA00022692"/>
    </source>
</evidence>
<dbReference type="EMBL" id="CP036291">
    <property type="protein sequence ID" value="QDU91669.1"/>
    <property type="molecule type" value="Genomic_DNA"/>
</dbReference>
<dbReference type="GO" id="GO:0008233">
    <property type="term" value="F:peptidase activity"/>
    <property type="evidence" value="ECO:0007669"/>
    <property type="project" value="UniProtKB-KW"/>
</dbReference>
<evidence type="ECO:0000256" key="1">
    <source>
        <dbReference type="ARBA" id="ARBA00004651"/>
    </source>
</evidence>
<feature type="transmembrane region" description="Helical" evidence="8">
    <location>
        <begin position="289"/>
        <end position="310"/>
    </location>
</feature>
<protein>
    <submittedName>
        <fullName evidence="9">Transmembrane exosortase (Exosortase_EpsH)</fullName>
    </submittedName>
</protein>
<gene>
    <name evidence="9" type="ORF">Pla175_50990</name>
</gene>
<sequence length="336" mass="36581">MPASISQVGLSPLGARGHAGVGEPVDFNPADPKQKQVLITFAVAVVVLLFVYLEMLVTTAGTWSNDMYSHGYIIPVLAGALFWVRRKGLVPATASEVWAGAGMICVALLVRIFAATYNMEPLDRYSFLLALLGAVVLSGGWRMLSWAWLPVLFLFFMYPLPTVVELRLLVSLQEWAAKISAVVLQVLGTGVLRVGNQIKYQGEDLMEVAEVCSGLRMATILSAMAVAMVFFIERPWWDRLIVLLSALPIAFIVNVARIVVTGLIFIAVKNTGEAISPEMAEWIDQIAHDWMGLAMPIAAVGLIYLELAILSKLSVPEETVELKPAGMSARPMAPIQ</sequence>
<evidence type="ECO:0000256" key="6">
    <source>
        <dbReference type="ARBA" id="ARBA00022989"/>
    </source>
</evidence>
<keyword evidence="10" id="KW-1185">Reference proteome</keyword>
<dbReference type="InterPro" id="IPR026392">
    <property type="entry name" value="Exo/Archaeosortase_dom"/>
</dbReference>
<evidence type="ECO:0000313" key="10">
    <source>
        <dbReference type="Proteomes" id="UP000317429"/>
    </source>
</evidence>
<feature type="transmembrane region" description="Helical" evidence="8">
    <location>
        <begin position="125"/>
        <end position="144"/>
    </location>
</feature>
<keyword evidence="5" id="KW-0378">Hydrolase</keyword>
<dbReference type="GO" id="GO:0006508">
    <property type="term" value="P:proteolysis"/>
    <property type="evidence" value="ECO:0007669"/>
    <property type="project" value="UniProtKB-KW"/>
</dbReference>
<keyword evidence="2" id="KW-1003">Cell membrane</keyword>
<evidence type="ECO:0000256" key="8">
    <source>
        <dbReference type="SAM" id="Phobius"/>
    </source>
</evidence>
<dbReference type="GO" id="GO:0005886">
    <property type="term" value="C:plasma membrane"/>
    <property type="evidence" value="ECO:0007669"/>
    <property type="project" value="UniProtKB-SubCell"/>
</dbReference>
<organism evidence="9 10">
    <name type="scientific">Pirellulimonas nuda</name>
    <dbReference type="NCBI Taxonomy" id="2528009"/>
    <lineage>
        <taxon>Bacteria</taxon>
        <taxon>Pseudomonadati</taxon>
        <taxon>Planctomycetota</taxon>
        <taxon>Planctomycetia</taxon>
        <taxon>Pirellulales</taxon>
        <taxon>Lacipirellulaceae</taxon>
        <taxon>Pirellulimonas</taxon>
    </lineage>
</organism>
<proteinExistence type="predicted"/>
<evidence type="ECO:0000256" key="5">
    <source>
        <dbReference type="ARBA" id="ARBA00022801"/>
    </source>
</evidence>
<dbReference type="AlphaFoldDB" id="A0A518DJL3"/>
<feature type="transmembrane region" description="Helical" evidence="8">
    <location>
        <begin position="37"/>
        <end position="55"/>
    </location>
</feature>
<keyword evidence="6 8" id="KW-1133">Transmembrane helix</keyword>
<dbReference type="RefSeq" id="WP_197527148.1">
    <property type="nucleotide sequence ID" value="NZ_CP036291.1"/>
</dbReference>